<keyword evidence="2" id="KW-1185">Reference proteome</keyword>
<dbReference type="RefSeq" id="WP_033362095.1">
    <property type="nucleotide sequence ID" value="NZ_CP073767.1"/>
</dbReference>
<proteinExistence type="predicted"/>
<dbReference type="AlphaFoldDB" id="A0A9Q9IRJ2"/>
<evidence type="ECO:0000313" key="1">
    <source>
        <dbReference type="EMBL" id="UWZ60271.1"/>
    </source>
</evidence>
<protein>
    <submittedName>
        <fullName evidence="1">Uncharacterized protein</fullName>
    </submittedName>
</protein>
<sequence length="60" mass="6156">MAPVEGSGGAPREQPWRPVVAQAGGRGPFRVNVAGMPLVPGTEVALKPKLRLPPAAMVVS</sequence>
<dbReference type="Proteomes" id="UP001058003">
    <property type="component" value="Chromosome"/>
</dbReference>
<dbReference type="KEGG" id="daur:Daura_25300"/>
<reference evidence="1" key="1">
    <citation type="submission" date="2021-04" db="EMBL/GenBank/DDBJ databases">
        <title>Dactylosporangium aurantiacum NRRL B-8018 full assembly.</title>
        <authorList>
            <person name="Hartkoorn R.C."/>
            <person name="Beaudoing E."/>
            <person name="Hot D."/>
        </authorList>
    </citation>
    <scope>NUCLEOTIDE SEQUENCE</scope>
    <source>
        <strain evidence="1">NRRL B-8018</strain>
    </source>
</reference>
<organism evidence="1 2">
    <name type="scientific">Dactylosporangium aurantiacum</name>
    <dbReference type="NCBI Taxonomy" id="35754"/>
    <lineage>
        <taxon>Bacteria</taxon>
        <taxon>Bacillati</taxon>
        <taxon>Actinomycetota</taxon>
        <taxon>Actinomycetes</taxon>
        <taxon>Micromonosporales</taxon>
        <taxon>Micromonosporaceae</taxon>
        <taxon>Dactylosporangium</taxon>
    </lineage>
</organism>
<evidence type="ECO:0000313" key="2">
    <source>
        <dbReference type="Proteomes" id="UP001058003"/>
    </source>
</evidence>
<gene>
    <name evidence="1" type="ORF">Daura_25300</name>
</gene>
<name>A0A9Q9IRJ2_9ACTN</name>
<dbReference type="EMBL" id="CP073767">
    <property type="protein sequence ID" value="UWZ60271.1"/>
    <property type="molecule type" value="Genomic_DNA"/>
</dbReference>
<accession>A0A9Q9IRJ2</accession>